<keyword evidence="3" id="KW-0067">ATP-binding</keyword>
<accession>A0A3N4IJD3</accession>
<dbReference type="InterPro" id="IPR027417">
    <property type="entry name" value="P-loop_NTPase"/>
</dbReference>
<dbReference type="CDD" id="cd18008">
    <property type="entry name" value="DEXDc_SHPRH-like"/>
    <property type="match status" value="1"/>
</dbReference>
<dbReference type="PANTHER" id="PTHR45626">
    <property type="entry name" value="TRANSCRIPTION TERMINATION FACTOR 2-RELATED"/>
    <property type="match status" value="1"/>
</dbReference>
<evidence type="ECO:0000313" key="7">
    <source>
        <dbReference type="EMBL" id="RPA81744.1"/>
    </source>
</evidence>
<evidence type="ECO:0000256" key="2">
    <source>
        <dbReference type="ARBA" id="ARBA00022801"/>
    </source>
</evidence>
<feature type="domain" description="Helicase C-terminal" evidence="6">
    <location>
        <begin position="812"/>
        <end position="958"/>
    </location>
</feature>
<dbReference type="Pfam" id="PF00271">
    <property type="entry name" value="Helicase_C"/>
    <property type="match status" value="1"/>
</dbReference>
<dbReference type="SUPFAM" id="SSF52540">
    <property type="entry name" value="P-loop containing nucleoside triphosphate hydrolases"/>
    <property type="match status" value="2"/>
</dbReference>
<evidence type="ECO:0000256" key="3">
    <source>
        <dbReference type="ARBA" id="ARBA00022840"/>
    </source>
</evidence>
<sequence length="976" mass="110109">MAEPMELCDSPTIKFPKFPVPSMCLVPGYLYACRDEEQGHKRIRLNIPIDPDSPNLHQYDPESPFSTANSEQSSPNPLSSTASSPISREHSGSPDLYSSFSQNSPGTIPSFRITRKHLQNGETTHRTAGQTSPVNPLSSTGAWRRDGNRCSITSDFGIRDAALVCFGTVFSVVLVPTDKWHEDEPSTSKHLLRPWSRQTSNDPYVHLRPVAAEGEETFATNSGTFMFDPHSTVLEEPILCSLDYSLSEALLFLKTKAESKGLQFEYDPVVLKPFKMMQKREHNTKARSSKPKADPFFRLEVCVNLYGDEALSGRIGDHLSQHDLYLQHPVYPRDGFQYRNPHLFSSDDDDLIFTQHTLTGGIPQKEEKSNEGGTLIETAEIQPSMFDKMFDTTELPLAYENDRIIKVDLKRHQREALYFMKRLELHSELLHTTGGILADDMGMGKTLSMIALLAEPLPEQAGNLPVQATSKLRTLVITPVSVLGNWSDQIERYTEKNSLRLSIYHGDRRELTRWESDHHEMSATLDIVCTTYSTVVSDYKSHQQSQRRSPLHEVVWDRIVLDEAHEIRNSSTKRFGAISELKGRFRWCLTGTPIQNRVEDIGALFQFLRYQPLHSKQVFEREIVKPLKLREHSGYEKLQGALQNLCLRRLKSAITDLLPPKKQQTLCLPFTPEQRQLYDTVKRKFTGGSVGSSEKPASKSNALTSILKLRQICDHGEDLLSDANGTSSSSDATQLLICRHCATIIASCAEEIAAMAVRRCQVHAVCVDCFDNLDNGLDNTGKKEAECSACIEMQLGTERKQSLSVYKGPSVKVKALVSAINKDKSIVFSCWTRMLDLIEVAFRNSGICFVRIDGGMSRNMRDEAIRRFNQDFESVVILVSLMAGGTGINLTRASRVHIMEPHWNPMIEQQAAERCYRIGQEEEVIVTKYVMEHSFEMNILELQQRKIEVATNSLDAKKDPKLPILSDCTTMSTDYF</sequence>
<evidence type="ECO:0000259" key="6">
    <source>
        <dbReference type="PROSITE" id="PS51194"/>
    </source>
</evidence>
<dbReference type="CDD" id="cd18793">
    <property type="entry name" value="SF2_C_SNF"/>
    <property type="match status" value="1"/>
</dbReference>
<feature type="compositionally biased region" description="Polar residues" evidence="4">
    <location>
        <begin position="122"/>
        <end position="141"/>
    </location>
</feature>
<name>A0A3N4IJD3_ASCIM</name>
<dbReference type="InterPro" id="IPR050628">
    <property type="entry name" value="SNF2_RAD54_helicase_TF"/>
</dbReference>
<evidence type="ECO:0000256" key="1">
    <source>
        <dbReference type="ARBA" id="ARBA00022741"/>
    </source>
</evidence>
<organism evidence="7 8">
    <name type="scientific">Ascobolus immersus RN42</name>
    <dbReference type="NCBI Taxonomy" id="1160509"/>
    <lineage>
        <taxon>Eukaryota</taxon>
        <taxon>Fungi</taxon>
        <taxon>Dikarya</taxon>
        <taxon>Ascomycota</taxon>
        <taxon>Pezizomycotina</taxon>
        <taxon>Pezizomycetes</taxon>
        <taxon>Pezizales</taxon>
        <taxon>Ascobolaceae</taxon>
        <taxon>Ascobolus</taxon>
    </lineage>
</organism>
<dbReference type="Pfam" id="PF00176">
    <property type="entry name" value="SNF2-rel_dom"/>
    <property type="match status" value="1"/>
</dbReference>
<dbReference type="InterPro" id="IPR014001">
    <property type="entry name" value="Helicase_ATP-bd"/>
</dbReference>
<dbReference type="Gene3D" id="3.40.50.300">
    <property type="entry name" value="P-loop containing nucleotide triphosphate hydrolases"/>
    <property type="match status" value="1"/>
</dbReference>
<dbReference type="GO" id="GO:0008094">
    <property type="term" value="F:ATP-dependent activity, acting on DNA"/>
    <property type="evidence" value="ECO:0007669"/>
    <property type="project" value="TreeGrafter"/>
</dbReference>
<proteinExistence type="predicted"/>
<reference evidence="7 8" key="1">
    <citation type="journal article" date="2018" name="Nat. Ecol. Evol.">
        <title>Pezizomycetes genomes reveal the molecular basis of ectomycorrhizal truffle lifestyle.</title>
        <authorList>
            <person name="Murat C."/>
            <person name="Payen T."/>
            <person name="Noel B."/>
            <person name="Kuo A."/>
            <person name="Morin E."/>
            <person name="Chen J."/>
            <person name="Kohler A."/>
            <person name="Krizsan K."/>
            <person name="Balestrini R."/>
            <person name="Da Silva C."/>
            <person name="Montanini B."/>
            <person name="Hainaut M."/>
            <person name="Levati E."/>
            <person name="Barry K.W."/>
            <person name="Belfiori B."/>
            <person name="Cichocki N."/>
            <person name="Clum A."/>
            <person name="Dockter R.B."/>
            <person name="Fauchery L."/>
            <person name="Guy J."/>
            <person name="Iotti M."/>
            <person name="Le Tacon F."/>
            <person name="Lindquist E.A."/>
            <person name="Lipzen A."/>
            <person name="Malagnac F."/>
            <person name="Mello A."/>
            <person name="Molinier V."/>
            <person name="Miyauchi S."/>
            <person name="Poulain J."/>
            <person name="Riccioni C."/>
            <person name="Rubini A."/>
            <person name="Sitrit Y."/>
            <person name="Splivallo R."/>
            <person name="Traeger S."/>
            <person name="Wang M."/>
            <person name="Zifcakova L."/>
            <person name="Wipf D."/>
            <person name="Zambonelli A."/>
            <person name="Paolocci F."/>
            <person name="Nowrousian M."/>
            <person name="Ottonello S."/>
            <person name="Baldrian P."/>
            <person name="Spatafora J.W."/>
            <person name="Henrissat B."/>
            <person name="Nagy L.G."/>
            <person name="Aury J.M."/>
            <person name="Wincker P."/>
            <person name="Grigoriev I.V."/>
            <person name="Bonfante P."/>
            <person name="Martin F.M."/>
        </authorList>
    </citation>
    <scope>NUCLEOTIDE SEQUENCE [LARGE SCALE GENOMIC DNA]</scope>
    <source>
        <strain evidence="7 8">RN42</strain>
    </source>
</reference>
<feature type="region of interest" description="Disordered" evidence="4">
    <location>
        <begin position="46"/>
        <end position="110"/>
    </location>
</feature>
<dbReference type="InterPro" id="IPR001650">
    <property type="entry name" value="Helicase_C-like"/>
</dbReference>
<dbReference type="AlphaFoldDB" id="A0A3N4IJD3"/>
<dbReference type="InterPro" id="IPR049730">
    <property type="entry name" value="SNF2/RAD54-like_C"/>
</dbReference>
<keyword evidence="1" id="KW-0547">Nucleotide-binding</keyword>
<dbReference type="InterPro" id="IPR038718">
    <property type="entry name" value="SNF2-like_sf"/>
</dbReference>
<dbReference type="Gene3D" id="3.40.50.10810">
    <property type="entry name" value="Tandem AAA-ATPase domain"/>
    <property type="match status" value="1"/>
</dbReference>
<feature type="compositionally biased region" description="Low complexity" evidence="4">
    <location>
        <begin position="73"/>
        <end position="85"/>
    </location>
</feature>
<dbReference type="PANTHER" id="PTHR45626:SF52">
    <property type="entry name" value="SINGLE-STRANDED DNA-DEPENDENT ATPASE (EUROFUNG)"/>
    <property type="match status" value="1"/>
</dbReference>
<dbReference type="Proteomes" id="UP000275078">
    <property type="component" value="Unassembled WGS sequence"/>
</dbReference>
<feature type="compositionally biased region" description="Polar residues" evidence="4">
    <location>
        <begin position="96"/>
        <end position="107"/>
    </location>
</feature>
<feature type="domain" description="Helicase ATP-binding" evidence="5">
    <location>
        <begin position="426"/>
        <end position="611"/>
    </location>
</feature>
<dbReference type="SMART" id="SM00490">
    <property type="entry name" value="HELICc"/>
    <property type="match status" value="1"/>
</dbReference>
<evidence type="ECO:0000313" key="8">
    <source>
        <dbReference type="Proteomes" id="UP000275078"/>
    </source>
</evidence>
<keyword evidence="8" id="KW-1185">Reference proteome</keyword>
<evidence type="ECO:0000256" key="4">
    <source>
        <dbReference type="SAM" id="MobiDB-lite"/>
    </source>
</evidence>
<dbReference type="EMBL" id="ML119677">
    <property type="protein sequence ID" value="RPA81744.1"/>
    <property type="molecule type" value="Genomic_DNA"/>
</dbReference>
<feature type="region of interest" description="Disordered" evidence="4">
    <location>
        <begin position="122"/>
        <end position="144"/>
    </location>
</feature>
<evidence type="ECO:0000259" key="5">
    <source>
        <dbReference type="PROSITE" id="PS51192"/>
    </source>
</evidence>
<dbReference type="InterPro" id="IPR000330">
    <property type="entry name" value="SNF2_N"/>
</dbReference>
<gene>
    <name evidence="7" type="ORF">BJ508DRAFT_306349</name>
</gene>
<dbReference type="PROSITE" id="PS51194">
    <property type="entry name" value="HELICASE_CTER"/>
    <property type="match status" value="1"/>
</dbReference>
<dbReference type="SMART" id="SM00487">
    <property type="entry name" value="DEXDc"/>
    <property type="match status" value="1"/>
</dbReference>
<keyword evidence="2" id="KW-0378">Hydrolase</keyword>
<dbReference type="GO" id="GO:0005634">
    <property type="term" value="C:nucleus"/>
    <property type="evidence" value="ECO:0007669"/>
    <property type="project" value="TreeGrafter"/>
</dbReference>
<dbReference type="STRING" id="1160509.A0A3N4IJD3"/>
<dbReference type="PROSITE" id="PS51192">
    <property type="entry name" value="HELICASE_ATP_BIND_1"/>
    <property type="match status" value="1"/>
</dbReference>
<dbReference type="GO" id="GO:0005524">
    <property type="term" value="F:ATP binding"/>
    <property type="evidence" value="ECO:0007669"/>
    <property type="project" value="UniProtKB-KW"/>
</dbReference>
<dbReference type="GO" id="GO:0016787">
    <property type="term" value="F:hydrolase activity"/>
    <property type="evidence" value="ECO:0007669"/>
    <property type="project" value="UniProtKB-KW"/>
</dbReference>
<protein>
    <submittedName>
        <fullName evidence="7">Uncharacterized protein</fullName>
    </submittedName>
</protein>
<dbReference type="GO" id="GO:0006281">
    <property type="term" value="P:DNA repair"/>
    <property type="evidence" value="ECO:0007669"/>
    <property type="project" value="TreeGrafter"/>
</dbReference>
<dbReference type="OrthoDB" id="448448at2759"/>